<comment type="caution">
    <text evidence="1">The sequence shown here is derived from an EMBL/GenBank/DDBJ whole genome shotgun (WGS) entry which is preliminary data.</text>
</comment>
<gene>
    <name evidence="1" type="ORF">J2S06_002092</name>
</gene>
<reference evidence="1 2" key="1">
    <citation type="submission" date="2023-07" db="EMBL/GenBank/DDBJ databases">
        <title>Genomic Encyclopedia of Type Strains, Phase IV (KMG-IV): sequencing the most valuable type-strain genomes for metagenomic binning, comparative biology and taxonomic classification.</title>
        <authorList>
            <person name="Goeker M."/>
        </authorList>
    </citation>
    <scope>NUCLEOTIDE SEQUENCE [LARGE SCALE GENOMIC DNA]</scope>
    <source>
        <strain evidence="1 2">DSM 19092</strain>
    </source>
</reference>
<proteinExistence type="predicted"/>
<evidence type="ECO:0000313" key="2">
    <source>
        <dbReference type="Proteomes" id="UP001225646"/>
    </source>
</evidence>
<keyword evidence="2" id="KW-1185">Reference proteome</keyword>
<protein>
    <submittedName>
        <fullName evidence="1">Uncharacterized protein</fullName>
    </submittedName>
</protein>
<accession>A0ABT9VPU5</accession>
<dbReference type="Proteomes" id="UP001225646">
    <property type="component" value="Unassembled WGS sequence"/>
</dbReference>
<evidence type="ECO:0000313" key="1">
    <source>
        <dbReference type="EMBL" id="MDQ0163015.1"/>
    </source>
</evidence>
<sequence>MKFNSRFTNHISVYLTVDLNKDYSMLPKELQAENLFHHANELKHSHTIYYKETFLSSLLICNKFIRGFVDLFYVYH</sequence>
<dbReference type="EMBL" id="JAUSTR010000009">
    <property type="protein sequence ID" value="MDQ0163015.1"/>
    <property type="molecule type" value="Genomic_DNA"/>
</dbReference>
<organism evidence="1 2">
    <name type="scientific">Aeribacillus alveayuensis</name>
    <dbReference type="NCBI Taxonomy" id="279215"/>
    <lineage>
        <taxon>Bacteria</taxon>
        <taxon>Bacillati</taxon>
        <taxon>Bacillota</taxon>
        <taxon>Bacilli</taxon>
        <taxon>Bacillales</taxon>
        <taxon>Bacillaceae</taxon>
        <taxon>Aeribacillus</taxon>
    </lineage>
</organism>
<name>A0ABT9VPU5_9BACI</name>